<evidence type="ECO:0000313" key="2">
    <source>
        <dbReference type="Proteomes" id="UP000051682"/>
    </source>
</evidence>
<reference evidence="1 2" key="1">
    <citation type="submission" date="2015-10" db="EMBL/GenBank/DDBJ databases">
        <title>Chryseobacterium aquaticum genome.</title>
        <authorList>
            <person name="Newman J.D."/>
            <person name="Ferguson M.B."/>
            <person name="Miller J.R."/>
        </authorList>
    </citation>
    <scope>NUCLEOTIDE SEQUENCE [LARGE SCALE GENOMIC DNA]</scope>
    <source>
        <strain evidence="1 2">KCTC 12483</strain>
    </source>
</reference>
<dbReference type="Proteomes" id="UP000051682">
    <property type="component" value="Unassembled WGS sequence"/>
</dbReference>
<name>A0A0Q3P6T6_9FLAO</name>
<dbReference type="RefSeq" id="WP_056013679.1">
    <property type="nucleotide sequence ID" value="NZ_LLYZ01000005.1"/>
</dbReference>
<comment type="caution">
    <text evidence="1">The sequence shown here is derived from an EMBL/GenBank/DDBJ whole genome shotgun (WGS) entry which is preliminary data.</text>
</comment>
<dbReference type="OrthoDB" id="1261472at2"/>
<dbReference type="STRING" id="452084.AR438_07200"/>
<organism evidence="1 2">
    <name type="scientific">Chryseobacterium aquaticum</name>
    <dbReference type="NCBI Taxonomy" id="452084"/>
    <lineage>
        <taxon>Bacteria</taxon>
        <taxon>Pseudomonadati</taxon>
        <taxon>Bacteroidota</taxon>
        <taxon>Flavobacteriia</taxon>
        <taxon>Flavobacteriales</taxon>
        <taxon>Weeksellaceae</taxon>
        <taxon>Chryseobacterium group</taxon>
        <taxon>Chryseobacterium</taxon>
    </lineage>
</organism>
<sequence length="151" mass="18299">MKLLTAKRVKSSWQLWDEHKNLVGERVFVSFLWSHKQLKIKGENYSIKNVGAFAGEIHYYNESERLMIKIDCVHQRIFYYGHSVTEIYCLKSKSWSKNTLLCKLENDEVIMRFNYRWSFFKQTYEIEIENDCKNNLLILAFMDYNLRNFED</sequence>
<dbReference type="AlphaFoldDB" id="A0A0Q3P6T6"/>
<accession>A0A0Q3P6T6</accession>
<proteinExistence type="predicted"/>
<gene>
    <name evidence="1" type="ORF">AR438_07200</name>
</gene>
<evidence type="ECO:0000313" key="1">
    <source>
        <dbReference type="EMBL" id="KQK25390.1"/>
    </source>
</evidence>
<dbReference type="EMBL" id="LLYZ01000005">
    <property type="protein sequence ID" value="KQK25390.1"/>
    <property type="molecule type" value="Genomic_DNA"/>
</dbReference>
<keyword evidence="2" id="KW-1185">Reference proteome</keyword>
<protein>
    <submittedName>
        <fullName evidence="1">Uncharacterized protein</fullName>
    </submittedName>
</protein>